<keyword evidence="3" id="KW-0812">Transmembrane</keyword>
<evidence type="ECO:0000313" key="4">
    <source>
        <dbReference type="EMBL" id="QWU15551.1"/>
    </source>
</evidence>
<evidence type="ECO:0000256" key="3">
    <source>
        <dbReference type="SAM" id="Phobius"/>
    </source>
</evidence>
<name>A0A1H8SSP3_9BACL</name>
<sequence>MMAVKEAEITAKLSGCFDFAIREIYINKSRIILFYLETICDSTYISQYIIDPLAQLQQHPSTKEEITTAILASKFDEVSNAKQALECILSGSPVVIFEAIDYAIYCDAQKIETRAIEKSQYESSLVGSNESFNELLVNNISLIRKRMATETLRVEGYVLGKQSKTQAVLLYVEGTAPDDLVETVRKKLETMDNEFVLDIHYVAETLSPGRTLFDTTGFSDKPDSVVAKLFEGRISVMVNGNPFALTAPCFFFENLQAQDDYSSNMLFATLLRFVRLASVIISLLLPGFYVALTTHHFSLIPSAFVFKLAVSRSGVPFPTVIEVILMFLFFELSREAGRRLPSQIGQSLSIVGALILGDAAVGAGLTSQTTVVITGVYAITSFINPRFTSAVSVWSIFSIIMSAFFGLHGFYLGFILLVAHLASLRSCDFPYLFPIGTEKSFRAANKDVFVRGPLRKISNSFVYRGRK</sequence>
<dbReference type="Pfam" id="PF03323">
    <property type="entry name" value="GerA"/>
    <property type="match status" value="1"/>
</dbReference>
<evidence type="ECO:0000313" key="7">
    <source>
        <dbReference type="Proteomes" id="UP000683429"/>
    </source>
</evidence>
<dbReference type="InterPro" id="IPR050768">
    <property type="entry name" value="UPF0353/GerABKA_families"/>
</dbReference>
<dbReference type="GO" id="GO:0009847">
    <property type="term" value="P:spore germination"/>
    <property type="evidence" value="ECO:0007669"/>
    <property type="project" value="InterPro"/>
</dbReference>
<evidence type="ECO:0000256" key="2">
    <source>
        <dbReference type="ARBA" id="ARBA00023136"/>
    </source>
</evidence>
<dbReference type="Proteomes" id="UP000683429">
    <property type="component" value="Chromosome"/>
</dbReference>
<comment type="similarity">
    <text evidence="1">Belongs to the GerABKA family.</text>
</comment>
<dbReference type="RefSeq" id="WP_090834481.1">
    <property type="nucleotide sequence ID" value="NZ_CP076607.1"/>
</dbReference>
<dbReference type="PIRSF" id="PIRSF005690">
    <property type="entry name" value="GerBA"/>
    <property type="match status" value="1"/>
</dbReference>
<feature type="transmembrane region" description="Helical" evidence="3">
    <location>
        <begin position="273"/>
        <end position="292"/>
    </location>
</feature>
<keyword evidence="3" id="KW-1133">Transmembrane helix</keyword>
<feature type="transmembrane region" description="Helical" evidence="3">
    <location>
        <begin position="304"/>
        <end position="330"/>
    </location>
</feature>
<proteinExistence type="inferred from homology"/>
<dbReference type="Proteomes" id="UP000198809">
    <property type="component" value="Unassembled WGS sequence"/>
</dbReference>
<reference evidence="5 6" key="1">
    <citation type="submission" date="2016-10" db="EMBL/GenBank/DDBJ databases">
        <authorList>
            <person name="de Groot N.N."/>
        </authorList>
    </citation>
    <scope>NUCLEOTIDE SEQUENCE [LARGE SCALE GENOMIC DNA]</scope>
    <source>
        <strain evidence="5 6">CGMCC 1.10238</strain>
    </source>
</reference>
<dbReference type="OrthoDB" id="9772630at2"/>
<protein>
    <submittedName>
        <fullName evidence="4 5">Spore germination protein</fullName>
    </submittedName>
</protein>
<feature type="transmembrane region" description="Helical" evidence="3">
    <location>
        <begin position="391"/>
        <end position="419"/>
    </location>
</feature>
<accession>A0A1H8SSP3</accession>
<dbReference type="EMBL" id="CP076607">
    <property type="protein sequence ID" value="QWU15551.1"/>
    <property type="molecule type" value="Genomic_DNA"/>
</dbReference>
<gene>
    <name evidence="4" type="ORF">KP014_27490</name>
    <name evidence="5" type="ORF">SAMN04487895_11292</name>
</gene>
<evidence type="ECO:0000313" key="6">
    <source>
        <dbReference type="Proteomes" id="UP000198809"/>
    </source>
</evidence>
<dbReference type="InterPro" id="IPR004995">
    <property type="entry name" value="Spore_Ger"/>
</dbReference>
<dbReference type="GO" id="GO:0016020">
    <property type="term" value="C:membrane"/>
    <property type="evidence" value="ECO:0007669"/>
    <property type="project" value="InterPro"/>
</dbReference>
<dbReference type="PANTHER" id="PTHR22550">
    <property type="entry name" value="SPORE GERMINATION PROTEIN"/>
    <property type="match status" value="1"/>
</dbReference>
<dbReference type="EMBL" id="FODH01000012">
    <property type="protein sequence ID" value="SEO81780.1"/>
    <property type="molecule type" value="Genomic_DNA"/>
</dbReference>
<dbReference type="STRING" id="1333845.SAMN04487895_11292"/>
<keyword evidence="7" id="KW-1185">Reference proteome</keyword>
<keyword evidence="2 3" id="KW-0472">Membrane</keyword>
<dbReference type="PANTHER" id="PTHR22550:SF5">
    <property type="entry name" value="LEUCINE ZIPPER PROTEIN 4"/>
    <property type="match status" value="1"/>
</dbReference>
<evidence type="ECO:0000313" key="5">
    <source>
        <dbReference type="EMBL" id="SEO81780.1"/>
    </source>
</evidence>
<reference evidence="4 7" key="2">
    <citation type="submission" date="2021-06" db="EMBL/GenBank/DDBJ databases">
        <title>Whole genome sequence of Paenibacillus sophorae DSM23020 for comparative genomics.</title>
        <authorList>
            <person name="Kim M.-J."/>
            <person name="Lee G."/>
            <person name="Shin J.-H."/>
        </authorList>
    </citation>
    <scope>NUCLEOTIDE SEQUENCE [LARGE SCALE GENOMIC DNA]</scope>
    <source>
        <strain evidence="4 7">DSM 23020</strain>
    </source>
</reference>
<dbReference type="AlphaFoldDB" id="A0A1H8SSP3"/>
<feature type="transmembrane region" description="Helical" evidence="3">
    <location>
        <begin position="351"/>
        <end position="379"/>
    </location>
</feature>
<evidence type="ECO:0000256" key="1">
    <source>
        <dbReference type="ARBA" id="ARBA00005278"/>
    </source>
</evidence>
<organism evidence="5 6">
    <name type="scientific">Paenibacillus sophorae</name>
    <dbReference type="NCBI Taxonomy" id="1333845"/>
    <lineage>
        <taxon>Bacteria</taxon>
        <taxon>Bacillati</taxon>
        <taxon>Bacillota</taxon>
        <taxon>Bacilli</taxon>
        <taxon>Bacillales</taxon>
        <taxon>Paenibacillaceae</taxon>
        <taxon>Paenibacillus</taxon>
    </lineage>
</organism>